<evidence type="ECO:0000313" key="4">
    <source>
        <dbReference type="EMBL" id="KOF74238.1"/>
    </source>
</evidence>
<comment type="similarity">
    <text evidence="1">Belongs to the helicase family.</text>
</comment>
<dbReference type="InterPro" id="IPR027417">
    <property type="entry name" value="P-loop_NTPase"/>
</dbReference>
<dbReference type="SUPFAM" id="SSF52540">
    <property type="entry name" value="P-loop containing nucleoside triphosphate hydrolases"/>
    <property type="match status" value="1"/>
</dbReference>
<evidence type="ECO:0000259" key="2">
    <source>
        <dbReference type="Pfam" id="PF05970"/>
    </source>
</evidence>
<keyword evidence="1" id="KW-0378">Hydrolase</keyword>
<dbReference type="GO" id="GO:0016887">
    <property type="term" value="F:ATP hydrolysis activity"/>
    <property type="evidence" value="ECO:0007669"/>
    <property type="project" value="RHEA"/>
</dbReference>
<comment type="cofactor">
    <cofactor evidence="1">
        <name>Mg(2+)</name>
        <dbReference type="ChEBI" id="CHEBI:18420"/>
    </cofactor>
</comment>
<keyword evidence="1" id="KW-0347">Helicase</keyword>
<dbReference type="GO" id="GO:0006310">
    <property type="term" value="P:DNA recombination"/>
    <property type="evidence" value="ECO:0007669"/>
    <property type="project" value="UniProtKB-KW"/>
</dbReference>
<dbReference type="GO" id="GO:0043139">
    <property type="term" value="F:5'-3' DNA helicase activity"/>
    <property type="evidence" value="ECO:0007669"/>
    <property type="project" value="UniProtKB-EC"/>
</dbReference>
<dbReference type="InterPro" id="IPR010285">
    <property type="entry name" value="DNA_helicase_pif1-like_DEAD"/>
</dbReference>
<keyword evidence="1" id="KW-0233">DNA recombination</keyword>
<sequence length="245" mass="27851">MQQANLLVIDKISMGHKHIFDCFDWSLCDVREFNKPFGGLTVLLSGDWKQILPVVHHGVRSQIVDATLKRYFLWDHVEVVELTISLRLLIEGHSDKREFANCLLDVGNGNISVEQSLSEFKIKLPSDLCLESGTLSDLCDFVYADLKNNFTNPVIPGELKLYRSSDTVDNETLYLIEFINKLTPPGFPPHILKLKKKCCIMLLRNLDATNGHCNGIHYITVSLHDHVTEAEVSLLIYIYKKALLK</sequence>
<dbReference type="InterPro" id="IPR049163">
    <property type="entry name" value="Pif1-like_2B_dom"/>
</dbReference>
<dbReference type="Pfam" id="PF21530">
    <property type="entry name" value="Pif1_2B_dom"/>
    <property type="match status" value="1"/>
</dbReference>
<keyword evidence="1" id="KW-0227">DNA damage</keyword>
<feature type="non-terminal residue" evidence="4">
    <location>
        <position position="245"/>
    </location>
</feature>
<dbReference type="EMBL" id="KQ422784">
    <property type="protein sequence ID" value="KOF74238.1"/>
    <property type="molecule type" value="Genomic_DNA"/>
</dbReference>
<keyword evidence="1" id="KW-0234">DNA repair</keyword>
<accession>A0A0L8GBD8</accession>
<dbReference type="OrthoDB" id="6132017at2759"/>
<evidence type="ECO:0000259" key="3">
    <source>
        <dbReference type="Pfam" id="PF21530"/>
    </source>
</evidence>
<dbReference type="GO" id="GO:0005524">
    <property type="term" value="F:ATP binding"/>
    <property type="evidence" value="ECO:0007669"/>
    <property type="project" value="UniProtKB-KW"/>
</dbReference>
<name>A0A0L8GBD8_OCTBM</name>
<keyword evidence="1" id="KW-0067">ATP-binding</keyword>
<gene>
    <name evidence="4" type="ORF">OCBIM_22036527mg</name>
</gene>
<dbReference type="EC" id="5.6.2.3" evidence="1"/>
<proteinExistence type="inferred from homology"/>
<dbReference type="GO" id="GO:0000723">
    <property type="term" value="P:telomere maintenance"/>
    <property type="evidence" value="ECO:0007669"/>
    <property type="project" value="InterPro"/>
</dbReference>
<dbReference type="Gene3D" id="3.40.50.300">
    <property type="entry name" value="P-loop containing nucleotide triphosphate hydrolases"/>
    <property type="match status" value="1"/>
</dbReference>
<protein>
    <recommendedName>
        <fullName evidence="1">ATP-dependent DNA helicase</fullName>
        <ecNumber evidence="1">5.6.2.3</ecNumber>
    </recommendedName>
</protein>
<dbReference type="PANTHER" id="PTHR10492:SF95">
    <property type="entry name" value="HELITRON HELICASE-LIKE DOMAIN-CONTAINING PROTEIN"/>
    <property type="match status" value="1"/>
</dbReference>
<dbReference type="Pfam" id="PF05970">
    <property type="entry name" value="PIF1"/>
    <property type="match status" value="1"/>
</dbReference>
<comment type="catalytic activity">
    <reaction evidence="1">
        <text>ATP + H2O = ADP + phosphate + H(+)</text>
        <dbReference type="Rhea" id="RHEA:13065"/>
        <dbReference type="ChEBI" id="CHEBI:15377"/>
        <dbReference type="ChEBI" id="CHEBI:15378"/>
        <dbReference type="ChEBI" id="CHEBI:30616"/>
        <dbReference type="ChEBI" id="CHEBI:43474"/>
        <dbReference type="ChEBI" id="CHEBI:456216"/>
        <dbReference type="EC" id="5.6.2.3"/>
    </reaction>
</comment>
<evidence type="ECO:0000256" key="1">
    <source>
        <dbReference type="RuleBase" id="RU363044"/>
    </source>
</evidence>
<dbReference type="GO" id="GO:0006281">
    <property type="term" value="P:DNA repair"/>
    <property type="evidence" value="ECO:0007669"/>
    <property type="project" value="UniProtKB-KW"/>
</dbReference>
<organism evidence="4">
    <name type="scientific">Octopus bimaculoides</name>
    <name type="common">California two-spotted octopus</name>
    <dbReference type="NCBI Taxonomy" id="37653"/>
    <lineage>
        <taxon>Eukaryota</taxon>
        <taxon>Metazoa</taxon>
        <taxon>Spiralia</taxon>
        <taxon>Lophotrochozoa</taxon>
        <taxon>Mollusca</taxon>
        <taxon>Cephalopoda</taxon>
        <taxon>Coleoidea</taxon>
        <taxon>Octopodiformes</taxon>
        <taxon>Octopoda</taxon>
        <taxon>Incirrata</taxon>
        <taxon>Octopodidae</taxon>
        <taxon>Octopus</taxon>
    </lineage>
</organism>
<feature type="domain" description="DNA helicase Pif1-like DEAD-box helicase" evidence="2">
    <location>
        <begin position="2"/>
        <end position="115"/>
    </location>
</feature>
<feature type="domain" description="DNA helicase Pif1-like 2B" evidence="3">
    <location>
        <begin position="177"/>
        <end position="221"/>
    </location>
</feature>
<keyword evidence="1" id="KW-0547">Nucleotide-binding</keyword>
<reference evidence="4" key="1">
    <citation type="submission" date="2015-07" db="EMBL/GenBank/DDBJ databases">
        <title>MeaNS - Measles Nucleotide Surveillance Program.</title>
        <authorList>
            <person name="Tran T."/>
            <person name="Druce J."/>
        </authorList>
    </citation>
    <scope>NUCLEOTIDE SEQUENCE</scope>
    <source>
        <strain evidence="4">UCB-OBI-ISO-001</strain>
        <tissue evidence="4">Gonad</tissue>
    </source>
</reference>
<dbReference type="PANTHER" id="PTHR10492">
    <property type="match status" value="1"/>
</dbReference>
<dbReference type="AlphaFoldDB" id="A0A0L8GBD8"/>